<comment type="caution">
    <text evidence="5">The sequence shown here is derived from an EMBL/GenBank/DDBJ whole genome shotgun (WGS) entry which is preliminary data.</text>
</comment>
<dbReference type="PIRSF" id="PIRSF007663">
    <property type="entry name" value="UCP007663"/>
    <property type="match status" value="1"/>
</dbReference>
<evidence type="ECO:0000259" key="2">
    <source>
        <dbReference type="Pfam" id="PF14498"/>
    </source>
</evidence>
<dbReference type="GO" id="GO:0005975">
    <property type="term" value="P:carbohydrate metabolic process"/>
    <property type="evidence" value="ECO:0007669"/>
    <property type="project" value="InterPro"/>
</dbReference>
<feature type="signal peptide" evidence="1">
    <location>
        <begin position="1"/>
        <end position="24"/>
    </location>
</feature>
<dbReference type="InterPro" id="IPR016518">
    <property type="entry name" value="Alpha-L-fucosidase"/>
</dbReference>
<dbReference type="Gene3D" id="1.50.10.10">
    <property type="match status" value="1"/>
</dbReference>
<dbReference type="Pfam" id="PF14498">
    <property type="entry name" value="Glyco_hyd_65N_2"/>
    <property type="match status" value="1"/>
</dbReference>
<dbReference type="Pfam" id="PF21307">
    <property type="entry name" value="Glyco_hydro_95_C"/>
    <property type="match status" value="1"/>
</dbReference>
<dbReference type="SUPFAM" id="SSF48208">
    <property type="entry name" value="Six-hairpin glycosidases"/>
    <property type="match status" value="1"/>
</dbReference>
<dbReference type="Pfam" id="PF22124">
    <property type="entry name" value="Glyco_hydro_95_cat"/>
    <property type="match status" value="1"/>
</dbReference>
<evidence type="ECO:0000256" key="1">
    <source>
        <dbReference type="SAM" id="SignalP"/>
    </source>
</evidence>
<dbReference type="InterPro" id="IPR054363">
    <property type="entry name" value="GH95_cat"/>
</dbReference>
<name>A0AAP8NLL5_9BACT</name>
<dbReference type="InterPro" id="IPR012341">
    <property type="entry name" value="6hp_glycosidase-like_sf"/>
</dbReference>
<feature type="domain" description="Glycosyl hydrolase family 95 N-terminal" evidence="2">
    <location>
        <begin position="35"/>
        <end position="260"/>
    </location>
</feature>
<evidence type="ECO:0000313" key="6">
    <source>
        <dbReference type="Proteomes" id="UP000235914"/>
    </source>
</evidence>
<dbReference type="EMBL" id="PJKN01000002">
    <property type="protein sequence ID" value="PNC56652.1"/>
    <property type="molecule type" value="Genomic_DNA"/>
</dbReference>
<dbReference type="Proteomes" id="UP000235914">
    <property type="component" value="Unassembled WGS sequence"/>
</dbReference>
<gene>
    <name evidence="5" type="ORF">CXU09_03445</name>
</gene>
<feature type="domain" description="Alpha fucosidase A-like C-terminal" evidence="3">
    <location>
        <begin position="711"/>
        <end position="761"/>
    </location>
</feature>
<organism evidence="5 6">
    <name type="scientific">Akkermansia muciniphila</name>
    <dbReference type="NCBI Taxonomy" id="239935"/>
    <lineage>
        <taxon>Bacteria</taxon>
        <taxon>Pseudomonadati</taxon>
        <taxon>Verrucomicrobiota</taxon>
        <taxon>Verrucomicrobiia</taxon>
        <taxon>Verrucomicrobiales</taxon>
        <taxon>Akkermansiaceae</taxon>
        <taxon>Akkermansia</taxon>
    </lineage>
</organism>
<dbReference type="AlphaFoldDB" id="A0AAP8NLL5"/>
<sequence length="788" mass="87334">MNIPATLKHSFLLCLFAAAVPLRAIPAPMQVTASTSARVWTEGYGTGNGRLGILSFGVFPKETVVLNEGSIFAKKNFQMREGAAEALDKARELCKEGKYRSADQLFRKNILPPGNIAGDYQQGGRLQVEFQGLPSPSSYQRTLDMRRGKATTRAQFGTGELTTEILAAPSSDCAAYHIACTMPSGCRVSLNLEHPDPASRIVAQPNGWTLEGQGSNGGIRFENTVVILAPGASITRKGSTIILDSAREVLVLSSISTDYNIRKPEAPLTHSLAAKNAQILAKAQKAGWKKLAAETEDYFSRLMTRCQVDLGDSPAGVSAMTTAQRLERVKQGKKDPDLLEQLFQFGRFCTIVHTRPGQLPCGLQGLWNPELRAAWMGCYFLNINSQMNQWPSHVTGLGEFQNSYLDFVRSLRPHGEEFARFIKRDGFCFGHYTDCWKRTYFSGNNPEWGASLMNGAWACAHLVDSYRFTGDREDLKKSLPILESNARFIMSWFEDDGEGRYLSGPGVSPETGFYAPDGTGPNVLSYVSNGASHDQLLGRESLRNYIYACGELGVQTTTLVKAVQFLRKIPQPAIGPDGRVQEWRKPFEEMQKGHRHISHLYGLFPGTEWDILNTPEYAEAVRKSADFRRKYADMGNNGIRTGWSTAWLINLYAALGDGNAAEDRMYTMLRHYINSNLFDLHPPFQIEGNFGFSSGVAECLIQSRVMQDGFQVILLAPALADDWKKGSATGLRTRGGLKVDLSWQDGRVQATATATRPGKFRFMHRGRKKDLSMNKGETARLDFPPLSH</sequence>
<evidence type="ECO:0000259" key="4">
    <source>
        <dbReference type="Pfam" id="PF22124"/>
    </source>
</evidence>
<protein>
    <recommendedName>
        <fullName evidence="7">Glycosyl hydrolase family 95 N-terminal domain-containing protein</fullName>
    </recommendedName>
</protein>
<evidence type="ECO:0008006" key="7">
    <source>
        <dbReference type="Google" id="ProtNLM"/>
    </source>
</evidence>
<dbReference type="GO" id="GO:0004560">
    <property type="term" value="F:alpha-L-fucosidase activity"/>
    <property type="evidence" value="ECO:0007669"/>
    <property type="project" value="InterPro"/>
</dbReference>
<dbReference type="InterPro" id="IPR049053">
    <property type="entry name" value="AFCA-like_C"/>
</dbReference>
<dbReference type="InterPro" id="IPR027414">
    <property type="entry name" value="GH95_N_dom"/>
</dbReference>
<evidence type="ECO:0000259" key="3">
    <source>
        <dbReference type="Pfam" id="PF21307"/>
    </source>
</evidence>
<dbReference type="PANTHER" id="PTHR31084:SF0">
    <property type="entry name" value="ALPHA-L-FUCOSIDASE 2"/>
    <property type="match status" value="1"/>
</dbReference>
<dbReference type="RefSeq" id="WP_102735369.1">
    <property type="nucleotide sequence ID" value="NZ_PJKN01000002.1"/>
</dbReference>
<reference evidence="5 6" key="1">
    <citation type="journal article" date="2017" name="BMC Genomics">
        <title>Genome sequencing of 39 Akkermansia muciniphila isolates reveals its population structure, genomic and functional diverisity, and global distribution in mammalian gut microbiotas.</title>
        <authorList>
            <person name="Guo X."/>
            <person name="Li S."/>
            <person name="Zhang J."/>
            <person name="Wu F."/>
            <person name="Li X."/>
            <person name="Wu D."/>
            <person name="Zhang M."/>
            <person name="Ou Z."/>
            <person name="Jie Z."/>
            <person name="Yan Q."/>
            <person name="Li P."/>
            <person name="Yi J."/>
            <person name="Peng Y."/>
        </authorList>
    </citation>
    <scope>NUCLEOTIDE SEQUENCE [LARGE SCALE GENOMIC DNA]</scope>
    <source>
        <strain evidence="5 6">GP43</strain>
    </source>
</reference>
<feature type="domain" description="Glycosyl hydrolase family 95 catalytic" evidence="4">
    <location>
        <begin position="288"/>
        <end position="700"/>
    </location>
</feature>
<keyword evidence="1" id="KW-0732">Signal</keyword>
<dbReference type="InterPro" id="IPR008928">
    <property type="entry name" value="6-hairpin_glycosidase_sf"/>
</dbReference>
<dbReference type="PANTHER" id="PTHR31084">
    <property type="entry name" value="ALPHA-L-FUCOSIDASE 2"/>
    <property type="match status" value="1"/>
</dbReference>
<accession>A0AAP8NLL5</accession>
<evidence type="ECO:0000313" key="5">
    <source>
        <dbReference type="EMBL" id="PNC56652.1"/>
    </source>
</evidence>
<proteinExistence type="predicted"/>
<feature type="chain" id="PRO_5043052636" description="Glycosyl hydrolase family 95 N-terminal domain-containing protein" evidence="1">
    <location>
        <begin position="25"/>
        <end position="788"/>
    </location>
</feature>